<keyword evidence="4" id="KW-0456">Lyase</keyword>
<organism evidence="6 7">
    <name type="scientific">Conoideocrella luteorostrata</name>
    <dbReference type="NCBI Taxonomy" id="1105319"/>
    <lineage>
        <taxon>Eukaryota</taxon>
        <taxon>Fungi</taxon>
        <taxon>Dikarya</taxon>
        <taxon>Ascomycota</taxon>
        <taxon>Pezizomycotina</taxon>
        <taxon>Sordariomycetes</taxon>
        <taxon>Hypocreomycetidae</taxon>
        <taxon>Hypocreales</taxon>
        <taxon>Clavicipitaceae</taxon>
        <taxon>Conoideocrella</taxon>
    </lineage>
</organism>
<keyword evidence="7" id="KW-1185">Reference proteome</keyword>
<dbReference type="PANTHER" id="PTHR33337:SF31">
    <property type="entry name" value="DUF636 DOMAIN PROTEIN (AFU_ORTHOLOGUE AFUA_2G12650)"/>
    <property type="match status" value="1"/>
</dbReference>
<keyword evidence="2" id="KW-0479">Metal-binding</keyword>
<dbReference type="PANTHER" id="PTHR33337">
    <property type="entry name" value="GFA DOMAIN-CONTAINING PROTEIN"/>
    <property type="match status" value="1"/>
</dbReference>
<proteinExistence type="inferred from homology"/>
<comment type="similarity">
    <text evidence="1">Belongs to the Gfa family.</text>
</comment>
<evidence type="ECO:0000313" key="7">
    <source>
        <dbReference type="Proteomes" id="UP001251528"/>
    </source>
</evidence>
<evidence type="ECO:0000313" key="6">
    <source>
        <dbReference type="EMBL" id="KAK2594805.1"/>
    </source>
</evidence>
<protein>
    <recommendedName>
        <fullName evidence="5">CENP-V/GFA domain-containing protein</fullName>
    </recommendedName>
</protein>
<feature type="domain" description="CENP-V/GFA" evidence="5">
    <location>
        <begin position="9"/>
        <end position="147"/>
    </location>
</feature>
<dbReference type="PROSITE" id="PS51891">
    <property type="entry name" value="CENP_V_GFA"/>
    <property type="match status" value="1"/>
</dbReference>
<evidence type="ECO:0000256" key="3">
    <source>
        <dbReference type="ARBA" id="ARBA00022833"/>
    </source>
</evidence>
<evidence type="ECO:0000256" key="4">
    <source>
        <dbReference type="ARBA" id="ARBA00023239"/>
    </source>
</evidence>
<evidence type="ECO:0000259" key="5">
    <source>
        <dbReference type="PROSITE" id="PS51891"/>
    </source>
</evidence>
<dbReference type="GO" id="GO:0016846">
    <property type="term" value="F:carbon-sulfur lyase activity"/>
    <property type="evidence" value="ECO:0007669"/>
    <property type="project" value="InterPro"/>
</dbReference>
<sequence>MTAPATKSLEAKCSCGSIHLTFDVPTSFLPLPTYLCHCSICRYSTGAPCVFHAVLPKGITPNFIAPSTGEGLTTYKPAQDCTYDFCSTCGCHVAGVSFGRDDWTIATSMFLDHSPANFKIVSHVFSKSGPNGAIPATVSHIGGRELSYYNPPDDDPRAKVTAPSAEVGPDGEDRLRAQCHCGGVSFTLGRPTQSVLDDEFMSKFVSAADKTKWVAVYDICNDCRLVNGTHVAGWTFVPRSLCEPPIEKDLKIGTAKTYSSSEGVLRSFCGTCGATVFFSCEARQPTDGQAVVDIATGILRCPEGVMGESWFIWRGRVAHEGSGIEYDGEFGEALRQGMRAWCLEKYGEVTTMEIE</sequence>
<keyword evidence="3" id="KW-0862">Zinc</keyword>
<dbReference type="AlphaFoldDB" id="A0AAJ0CL06"/>
<comment type="caution">
    <text evidence="6">The sequence shown here is derived from an EMBL/GenBank/DDBJ whole genome shotgun (WGS) entry which is preliminary data.</text>
</comment>
<dbReference type="Proteomes" id="UP001251528">
    <property type="component" value="Unassembled WGS sequence"/>
</dbReference>
<dbReference type="SUPFAM" id="SSF51316">
    <property type="entry name" value="Mss4-like"/>
    <property type="match status" value="2"/>
</dbReference>
<dbReference type="EMBL" id="JASWJB010000155">
    <property type="protein sequence ID" value="KAK2594805.1"/>
    <property type="molecule type" value="Genomic_DNA"/>
</dbReference>
<dbReference type="Pfam" id="PF04828">
    <property type="entry name" value="GFA"/>
    <property type="match status" value="1"/>
</dbReference>
<evidence type="ECO:0000256" key="2">
    <source>
        <dbReference type="ARBA" id="ARBA00022723"/>
    </source>
</evidence>
<reference evidence="6" key="1">
    <citation type="submission" date="2023-06" db="EMBL/GenBank/DDBJ databases">
        <title>Conoideocrella luteorostrata (Hypocreales: Clavicipitaceae), a potential biocontrol fungus for elongate hemlock scale in United States Christmas tree production areas.</title>
        <authorList>
            <person name="Barrett H."/>
            <person name="Lovett B."/>
            <person name="Macias A.M."/>
            <person name="Stajich J.E."/>
            <person name="Kasson M.T."/>
        </authorList>
    </citation>
    <scope>NUCLEOTIDE SEQUENCE</scope>
    <source>
        <strain evidence="6">ARSEF 14590</strain>
    </source>
</reference>
<accession>A0AAJ0CL06</accession>
<dbReference type="GO" id="GO:0046872">
    <property type="term" value="F:metal ion binding"/>
    <property type="evidence" value="ECO:0007669"/>
    <property type="project" value="UniProtKB-KW"/>
</dbReference>
<evidence type="ECO:0000256" key="1">
    <source>
        <dbReference type="ARBA" id="ARBA00005495"/>
    </source>
</evidence>
<dbReference type="Gene3D" id="3.90.1590.10">
    <property type="entry name" value="glutathione-dependent formaldehyde- activating enzyme (gfa)"/>
    <property type="match status" value="2"/>
</dbReference>
<name>A0AAJ0CL06_9HYPO</name>
<gene>
    <name evidence="6" type="ORF">QQS21_007493</name>
</gene>
<dbReference type="InterPro" id="IPR006913">
    <property type="entry name" value="CENP-V/GFA"/>
</dbReference>
<dbReference type="InterPro" id="IPR011057">
    <property type="entry name" value="Mss4-like_sf"/>
</dbReference>